<sequence>MSRPHGRLLLVQRSLLATAVLASGLALVTGCSSPRLPPSSATSVEVTKVYLAAAKAQRCDVTKALTLDSTWAWCRNPTLRKYTVADKAESVPFNPGHTTESCVDTTVTSRASEESEPMNGTRTWSFCFTKTASGWRLTDQGQG</sequence>
<reference evidence="1" key="1">
    <citation type="submission" date="2021-05" db="EMBL/GenBank/DDBJ databases">
        <title>Whole genome sequence of Curtobacterium flaccumfaciens pv. flaccumfaciens strain CFBP 3417.</title>
        <authorList>
            <person name="Osdaghi E."/>
            <person name="Taghouti G."/>
            <person name="Portier P."/>
            <person name="Fazliarab A."/>
            <person name="Taghavi S.M."/>
            <person name="Briand M."/>
            <person name="Le-Saux M."/>
            <person name="Jacques M.-A."/>
        </authorList>
    </citation>
    <scope>NUCLEOTIDE SEQUENCE</scope>
    <source>
        <strain evidence="1">CFBP 3417</strain>
    </source>
</reference>
<name>A0A9Q2W3L8_9MICO</name>
<dbReference type="PROSITE" id="PS51257">
    <property type="entry name" value="PROKAR_LIPOPROTEIN"/>
    <property type="match status" value="1"/>
</dbReference>
<evidence type="ECO:0008006" key="3">
    <source>
        <dbReference type="Google" id="ProtNLM"/>
    </source>
</evidence>
<dbReference type="RefSeq" id="WP_214563402.1">
    <property type="nucleotide sequence ID" value="NZ_JAHEWX010000018.1"/>
</dbReference>
<organism evidence="1 2">
    <name type="scientific">Curtobacterium flaccumfaciens pv. flaccumfaciens</name>
    <dbReference type="NCBI Taxonomy" id="138532"/>
    <lineage>
        <taxon>Bacteria</taxon>
        <taxon>Bacillati</taxon>
        <taxon>Actinomycetota</taxon>
        <taxon>Actinomycetes</taxon>
        <taxon>Micrococcales</taxon>
        <taxon>Microbacteriaceae</taxon>
        <taxon>Curtobacterium</taxon>
    </lineage>
</organism>
<dbReference type="EMBL" id="JAHEWX010000018">
    <property type="protein sequence ID" value="MBT1542747.1"/>
    <property type="molecule type" value="Genomic_DNA"/>
</dbReference>
<dbReference type="AlphaFoldDB" id="A0A9Q2W3L8"/>
<gene>
    <name evidence="1" type="ORF">KK103_13335</name>
</gene>
<evidence type="ECO:0000313" key="2">
    <source>
        <dbReference type="Proteomes" id="UP000709437"/>
    </source>
</evidence>
<dbReference type="Proteomes" id="UP000709437">
    <property type="component" value="Unassembled WGS sequence"/>
</dbReference>
<protein>
    <recommendedName>
        <fullName evidence="3">Lipoprotein</fullName>
    </recommendedName>
</protein>
<comment type="caution">
    <text evidence="1">The sequence shown here is derived from an EMBL/GenBank/DDBJ whole genome shotgun (WGS) entry which is preliminary data.</text>
</comment>
<accession>A0A9Q2W3L8</accession>
<proteinExistence type="predicted"/>
<evidence type="ECO:0000313" key="1">
    <source>
        <dbReference type="EMBL" id="MBT1542747.1"/>
    </source>
</evidence>